<dbReference type="STRING" id="177437.HRM2_22760"/>
<evidence type="ECO:0000313" key="6">
    <source>
        <dbReference type="Proteomes" id="UP000000442"/>
    </source>
</evidence>
<reference evidence="5 6" key="1">
    <citation type="journal article" date="2009" name="Environ. Microbiol.">
        <title>Genome sequence of Desulfobacterium autotrophicum HRM2, a marine sulfate reducer oxidizing organic carbon completely to carbon dioxide.</title>
        <authorList>
            <person name="Strittmatter A.W."/>
            <person name="Liesegang H."/>
            <person name="Rabus R."/>
            <person name="Decker I."/>
            <person name="Amann J."/>
            <person name="Andres S."/>
            <person name="Henne A."/>
            <person name="Fricke W.F."/>
            <person name="Martinez-Arias R."/>
            <person name="Bartels D."/>
            <person name="Goesmann A."/>
            <person name="Krause L."/>
            <person name="Puehler A."/>
            <person name="Klenk H.P."/>
            <person name="Richter M."/>
            <person name="Schuler M."/>
            <person name="Gloeckner F.O."/>
            <person name="Meyerdierks A."/>
            <person name="Gottschalk G."/>
            <person name="Amann R."/>
        </authorList>
    </citation>
    <scope>NUCLEOTIDE SEQUENCE [LARGE SCALE GENOMIC DNA]</scope>
    <source>
        <strain evidence="6">ATCC 43914 / DSM 3382 / HRM2</strain>
    </source>
</reference>
<dbReference type="GO" id="GO:0005886">
    <property type="term" value="C:plasma membrane"/>
    <property type="evidence" value="ECO:0007669"/>
    <property type="project" value="TreeGrafter"/>
</dbReference>
<dbReference type="InterPro" id="IPR017896">
    <property type="entry name" value="4Fe4S_Fe-S-bd"/>
</dbReference>
<evidence type="ECO:0000256" key="2">
    <source>
        <dbReference type="ARBA" id="ARBA00023004"/>
    </source>
</evidence>
<proteinExistence type="predicted"/>
<gene>
    <name evidence="5" type="primary">hdrD2</name>
    <name evidence="5" type="ordered locus">HRM2_22760</name>
</gene>
<dbReference type="PANTHER" id="PTHR43255">
    <property type="entry name" value="IRON-SULFUR-BINDING OXIDOREDUCTASE FADF-RELATED-RELATED"/>
    <property type="match status" value="1"/>
</dbReference>
<name>C0QEM9_DESAH</name>
<feature type="domain" description="4Fe-4S ferredoxin-type" evidence="4">
    <location>
        <begin position="5"/>
        <end position="35"/>
    </location>
</feature>
<evidence type="ECO:0000256" key="3">
    <source>
        <dbReference type="ARBA" id="ARBA00023014"/>
    </source>
</evidence>
<evidence type="ECO:0000313" key="5">
    <source>
        <dbReference type="EMBL" id="ACN15371.1"/>
    </source>
</evidence>
<dbReference type="InterPro" id="IPR051460">
    <property type="entry name" value="HdrC_iron-sulfur_subunit"/>
</dbReference>
<dbReference type="AlphaFoldDB" id="C0QEM9"/>
<dbReference type="InterPro" id="IPR017900">
    <property type="entry name" value="4Fe4S_Fe_S_CS"/>
</dbReference>
<dbReference type="RefSeq" id="WP_015904140.1">
    <property type="nucleotide sequence ID" value="NC_012108.1"/>
</dbReference>
<dbReference type="EMBL" id="CP001087">
    <property type="protein sequence ID" value="ACN15371.1"/>
    <property type="molecule type" value="Genomic_DNA"/>
</dbReference>
<dbReference type="eggNOG" id="COG1150">
    <property type="taxonomic scope" value="Bacteria"/>
</dbReference>
<dbReference type="Proteomes" id="UP000000442">
    <property type="component" value="Chromosome"/>
</dbReference>
<dbReference type="PANTHER" id="PTHR43255:SF2">
    <property type="entry name" value="HETERODISULFIDE REDUCTASE RELATED PROTEIN"/>
    <property type="match status" value="1"/>
</dbReference>
<keyword evidence="2" id="KW-0408">Iron</keyword>
<dbReference type="GO" id="GO:0046872">
    <property type="term" value="F:metal ion binding"/>
    <property type="evidence" value="ECO:0007669"/>
    <property type="project" value="UniProtKB-KW"/>
</dbReference>
<dbReference type="HOGENOM" id="CLU_093432_1_0_7"/>
<dbReference type="Gene3D" id="1.10.1060.10">
    <property type="entry name" value="Alpha-helical ferredoxin"/>
    <property type="match status" value="1"/>
</dbReference>
<keyword evidence="5" id="KW-0560">Oxidoreductase</keyword>
<keyword evidence="3" id="KW-0411">Iron-sulfur</keyword>
<organism evidence="5 6">
    <name type="scientific">Desulforapulum autotrophicum (strain ATCC 43914 / DSM 3382 / VKM B-1955 / HRM2)</name>
    <name type="common">Desulfobacterium autotrophicum</name>
    <dbReference type="NCBI Taxonomy" id="177437"/>
    <lineage>
        <taxon>Bacteria</taxon>
        <taxon>Pseudomonadati</taxon>
        <taxon>Thermodesulfobacteriota</taxon>
        <taxon>Desulfobacteria</taxon>
        <taxon>Desulfobacterales</taxon>
        <taxon>Desulfobacteraceae</taxon>
        <taxon>Desulforapulum</taxon>
    </lineage>
</organism>
<dbReference type="GO" id="GO:0051912">
    <property type="term" value="F:CoB--CoM heterodisulfide reductase activity"/>
    <property type="evidence" value="ECO:0007669"/>
    <property type="project" value="UniProtKB-EC"/>
</dbReference>
<dbReference type="InterPro" id="IPR009051">
    <property type="entry name" value="Helical_ferredxn"/>
</dbReference>
<dbReference type="SUPFAM" id="SSF46548">
    <property type="entry name" value="alpha-helical ferredoxin"/>
    <property type="match status" value="1"/>
</dbReference>
<dbReference type="Pfam" id="PF13534">
    <property type="entry name" value="Fer4_17"/>
    <property type="match status" value="1"/>
</dbReference>
<keyword evidence="1" id="KW-0479">Metal-binding</keyword>
<dbReference type="PROSITE" id="PS00198">
    <property type="entry name" value="4FE4S_FER_1"/>
    <property type="match status" value="2"/>
</dbReference>
<dbReference type="KEGG" id="dat:HRM2_22760"/>
<dbReference type="PROSITE" id="PS51379">
    <property type="entry name" value="4FE4S_FER_2"/>
    <property type="match status" value="1"/>
</dbReference>
<protein>
    <submittedName>
        <fullName evidence="5">HdrD2</fullName>
        <ecNumber evidence="5">1.8.98.1</ecNumber>
    </submittedName>
</protein>
<sequence>MDEMKRLKAALNTCIQCGTCTGSCPNADEMDLVPRKLWRMVLMDRVDSILDSRTFTLCSSCYLCTLRCPRGLPLTAAMAALKAVATQKDLKKHRESTRFYASFMESVRRHGRVREGEFMGLYFLSMKNPMLPLRFASLGIKLVKKNKVAFELPSKTGPGNLEGLFKKVAEIEEAS</sequence>
<evidence type="ECO:0000259" key="4">
    <source>
        <dbReference type="PROSITE" id="PS51379"/>
    </source>
</evidence>
<evidence type="ECO:0000256" key="1">
    <source>
        <dbReference type="ARBA" id="ARBA00022723"/>
    </source>
</evidence>
<dbReference type="GO" id="GO:0051536">
    <property type="term" value="F:iron-sulfur cluster binding"/>
    <property type="evidence" value="ECO:0007669"/>
    <property type="project" value="UniProtKB-KW"/>
</dbReference>
<dbReference type="EC" id="1.8.98.1" evidence="5"/>
<accession>C0QEM9</accession>
<keyword evidence="6" id="KW-1185">Reference proteome</keyword>